<evidence type="ECO:0000256" key="14">
    <source>
        <dbReference type="ARBA" id="ARBA00047683"/>
    </source>
</evidence>
<dbReference type="RefSeq" id="WP_139467316.1">
    <property type="nucleotide sequence ID" value="NZ_JBHYOX010000005.1"/>
</dbReference>
<comment type="subunit">
    <text evidence="4 15">Heterotetramer consisting of two non-identical subunits: a beta subunit (TrpG) and a large alpha subunit (TrpE).</text>
</comment>
<dbReference type="GO" id="GO:0046872">
    <property type="term" value="F:metal ion binding"/>
    <property type="evidence" value="ECO:0007669"/>
    <property type="project" value="UniProtKB-KW"/>
</dbReference>
<dbReference type="SUPFAM" id="SSF56322">
    <property type="entry name" value="ADC synthase"/>
    <property type="match status" value="1"/>
</dbReference>
<keyword evidence="8 15" id="KW-0479">Metal-binding</keyword>
<evidence type="ECO:0000313" key="19">
    <source>
        <dbReference type="EMBL" id="TNM58217.1"/>
    </source>
</evidence>
<evidence type="ECO:0000256" key="11">
    <source>
        <dbReference type="ARBA" id="ARBA00023141"/>
    </source>
</evidence>
<dbReference type="EMBL" id="VDMQ01000001">
    <property type="protein sequence ID" value="TNM58217.1"/>
    <property type="molecule type" value="Genomic_DNA"/>
</dbReference>
<proteinExistence type="inferred from homology"/>
<comment type="catalytic activity">
    <reaction evidence="14 15">
        <text>chorismate + L-glutamine = anthranilate + pyruvate + L-glutamate + H(+)</text>
        <dbReference type="Rhea" id="RHEA:21732"/>
        <dbReference type="ChEBI" id="CHEBI:15361"/>
        <dbReference type="ChEBI" id="CHEBI:15378"/>
        <dbReference type="ChEBI" id="CHEBI:16567"/>
        <dbReference type="ChEBI" id="CHEBI:29748"/>
        <dbReference type="ChEBI" id="CHEBI:29985"/>
        <dbReference type="ChEBI" id="CHEBI:58359"/>
        <dbReference type="EC" id="4.1.3.27"/>
    </reaction>
</comment>
<evidence type="ECO:0000313" key="20">
    <source>
        <dbReference type="Proteomes" id="UP000314223"/>
    </source>
</evidence>
<keyword evidence="12 15" id="KW-0456">Lyase</keyword>
<dbReference type="InterPro" id="IPR005801">
    <property type="entry name" value="ADC_synthase"/>
</dbReference>
<dbReference type="PANTHER" id="PTHR11236:SF46">
    <property type="entry name" value="ANTHRANILATE SYNTHASE COMPONENT 1"/>
    <property type="match status" value="1"/>
</dbReference>
<dbReference type="NCBIfam" id="TIGR00564">
    <property type="entry name" value="trpE_most"/>
    <property type="match status" value="1"/>
</dbReference>
<dbReference type="Gene3D" id="3.60.120.10">
    <property type="entry name" value="Anthranilate synthase"/>
    <property type="match status" value="1"/>
</dbReference>
<accession>A0A5C4X6G7</accession>
<organism evidence="19 20">
    <name type="scientific">Brevibacterium sediminis</name>
    <dbReference type="NCBI Taxonomy" id="1857024"/>
    <lineage>
        <taxon>Bacteria</taxon>
        <taxon>Bacillati</taxon>
        <taxon>Actinomycetota</taxon>
        <taxon>Actinomycetes</taxon>
        <taxon>Micrococcales</taxon>
        <taxon>Brevibacteriaceae</taxon>
        <taxon>Brevibacterium</taxon>
    </lineage>
</organism>
<evidence type="ECO:0000256" key="4">
    <source>
        <dbReference type="ARBA" id="ARBA00011575"/>
    </source>
</evidence>
<keyword evidence="10 15" id="KW-0460">Magnesium</keyword>
<dbReference type="InterPro" id="IPR015890">
    <property type="entry name" value="Chorismate_C"/>
</dbReference>
<feature type="domain" description="Anthranilate synthase component I N-terminal" evidence="18">
    <location>
        <begin position="69"/>
        <end position="209"/>
    </location>
</feature>
<gene>
    <name evidence="15 19" type="primary">trpE</name>
    <name evidence="19" type="ORF">FHQ09_02820</name>
</gene>
<feature type="compositionally biased region" description="Pro residues" evidence="16">
    <location>
        <begin position="12"/>
        <end position="25"/>
    </location>
</feature>
<feature type="region of interest" description="Disordered" evidence="16">
    <location>
        <begin position="1"/>
        <end position="43"/>
    </location>
</feature>
<reference evidence="19 20" key="1">
    <citation type="submission" date="2019-06" db="EMBL/GenBank/DDBJ databases">
        <authorList>
            <person name="Mardanova A.M."/>
            <person name="Pudova D.S."/>
            <person name="Shagimardanova E.I."/>
            <person name="Gogoleva N.E."/>
            <person name="Lutfullin M.T."/>
            <person name="Hadieva G.F."/>
            <person name="Sharipova M.R."/>
        </authorList>
    </citation>
    <scope>NUCLEOTIDE SEQUENCE [LARGE SCALE GENOMIC DNA]</scope>
    <source>
        <strain evidence="19 20">MG-1</strain>
    </source>
</reference>
<evidence type="ECO:0000259" key="18">
    <source>
        <dbReference type="Pfam" id="PF04715"/>
    </source>
</evidence>
<evidence type="ECO:0000256" key="12">
    <source>
        <dbReference type="ARBA" id="ARBA00023239"/>
    </source>
</evidence>
<dbReference type="InterPro" id="IPR006805">
    <property type="entry name" value="Anth_synth_I_N"/>
</dbReference>
<evidence type="ECO:0000256" key="5">
    <source>
        <dbReference type="ARBA" id="ARBA00012266"/>
    </source>
</evidence>
<comment type="pathway">
    <text evidence="2 15">Amino-acid biosynthesis; L-tryptophan biosynthesis; L-tryptophan from chorismate: step 1/5.</text>
</comment>
<evidence type="ECO:0000256" key="16">
    <source>
        <dbReference type="SAM" id="MobiDB-lite"/>
    </source>
</evidence>
<feature type="domain" description="Chorismate-utilising enzyme C-terminal" evidence="17">
    <location>
        <begin position="267"/>
        <end position="524"/>
    </location>
</feature>
<dbReference type="AlphaFoldDB" id="A0A5C4X6G7"/>
<dbReference type="PRINTS" id="PR00095">
    <property type="entry name" value="ANTSNTHASEI"/>
</dbReference>
<comment type="similarity">
    <text evidence="3 15">Belongs to the anthranilate synthase component I family.</text>
</comment>
<dbReference type="Proteomes" id="UP000314223">
    <property type="component" value="Unassembled WGS sequence"/>
</dbReference>
<dbReference type="InterPro" id="IPR005256">
    <property type="entry name" value="Anth_synth_I_PabB"/>
</dbReference>
<evidence type="ECO:0000256" key="15">
    <source>
        <dbReference type="RuleBase" id="RU364045"/>
    </source>
</evidence>
<dbReference type="UniPathway" id="UPA00035">
    <property type="reaction ID" value="UER00040"/>
</dbReference>
<evidence type="ECO:0000256" key="2">
    <source>
        <dbReference type="ARBA" id="ARBA00004873"/>
    </source>
</evidence>
<evidence type="ECO:0000256" key="3">
    <source>
        <dbReference type="ARBA" id="ARBA00009562"/>
    </source>
</evidence>
<evidence type="ECO:0000259" key="17">
    <source>
        <dbReference type="Pfam" id="PF00425"/>
    </source>
</evidence>
<dbReference type="EC" id="4.1.3.27" evidence="5 15"/>
<dbReference type="Pfam" id="PF00425">
    <property type="entry name" value="Chorismate_bind"/>
    <property type="match status" value="1"/>
</dbReference>
<sequence>MPTPCSCSSTRPDPPAIRTPRPASPEGPSVSTDPAANPTDLPIRPSLDEFRALGADHRLVPVHTQVLADSETPLSLYRKLTDGGPGSFLFESAVAGSWARYSFIGSAPVATLISTADGFHWTGTPPVGVPTDGDVLDAVTATLDLLAVAEAESELPPMVSSFVGYFGWDIVRRFERLGPPRPNEHHLPTVQLMIPGDIAVFDHYSGMVTLVANVFNVNGADTGIDDAHASGVARIAAMCERLQQPSPADVLRPRKADPEVSTRTQPQVYLDGVETAKQKIVDGEIFQVVIGQRFDTPCEADALSVYRMLRHANPSPFMYLLNLHDDGGEPVSIIGSSPEALVTVRSGEVVTHPIAGSRPRGTTPEADDSLARELLADEKERAEHLMLVDLARNDLAKVCAAGTIDVSEFMDIVRYSHIMHISSTVRGELEPGTTAIDVLRATFPAGTLSGAPKPRALQIIDELEPVGRGIYGGVVGYMSFTGDLDLAIAIRTGVLRNGTMSVYAGGGLVADSVPETEYQESENKAAAVLRAAAAADALDAAEGSQR</sequence>
<feature type="compositionally biased region" description="Polar residues" evidence="16">
    <location>
        <begin position="1"/>
        <end position="11"/>
    </location>
</feature>
<keyword evidence="7 15" id="KW-0028">Amino-acid biosynthesis</keyword>
<evidence type="ECO:0000256" key="13">
    <source>
        <dbReference type="ARBA" id="ARBA00025634"/>
    </source>
</evidence>
<dbReference type="GO" id="GO:0004049">
    <property type="term" value="F:anthranilate synthase activity"/>
    <property type="evidence" value="ECO:0007669"/>
    <property type="project" value="UniProtKB-EC"/>
</dbReference>
<dbReference type="InterPro" id="IPR019999">
    <property type="entry name" value="Anth_synth_I-like"/>
</dbReference>
<protein>
    <recommendedName>
        <fullName evidence="6 15">Anthranilate synthase component 1</fullName>
        <ecNumber evidence="5 15">4.1.3.27</ecNumber>
    </recommendedName>
</protein>
<evidence type="ECO:0000256" key="7">
    <source>
        <dbReference type="ARBA" id="ARBA00022605"/>
    </source>
</evidence>
<name>A0A5C4X6G7_9MICO</name>
<keyword evidence="9 15" id="KW-0822">Tryptophan biosynthesis</keyword>
<evidence type="ECO:0000256" key="10">
    <source>
        <dbReference type="ARBA" id="ARBA00022842"/>
    </source>
</evidence>
<dbReference type="PANTHER" id="PTHR11236">
    <property type="entry name" value="AMINOBENZOATE/ANTHRANILATE SYNTHASE"/>
    <property type="match status" value="1"/>
</dbReference>
<dbReference type="GO" id="GO:0000162">
    <property type="term" value="P:L-tryptophan biosynthetic process"/>
    <property type="evidence" value="ECO:0007669"/>
    <property type="project" value="UniProtKB-UniPathway"/>
</dbReference>
<dbReference type="Pfam" id="PF04715">
    <property type="entry name" value="Anth_synt_I_N"/>
    <property type="match status" value="1"/>
</dbReference>
<evidence type="ECO:0000256" key="1">
    <source>
        <dbReference type="ARBA" id="ARBA00001946"/>
    </source>
</evidence>
<comment type="caution">
    <text evidence="19">The sequence shown here is derived from an EMBL/GenBank/DDBJ whole genome shotgun (WGS) entry which is preliminary data.</text>
</comment>
<evidence type="ECO:0000256" key="6">
    <source>
        <dbReference type="ARBA" id="ARBA00020653"/>
    </source>
</evidence>
<evidence type="ECO:0000256" key="8">
    <source>
        <dbReference type="ARBA" id="ARBA00022723"/>
    </source>
</evidence>
<comment type="cofactor">
    <cofactor evidence="1 15">
        <name>Mg(2+)</name>
        <dbReference type="ChEBI" id="CHEBI:18420"/>
    </cofactor>
</comment>
<comment type="function">
    <text evidence="13 15">Part of a heterotetrameric complex that catalyzes the two-step biosynthesis of anthranilate, an intermediate in the biosynthesis of L-tryptophan. In the first step, the glutamine-binding beta subunit (TrpG) of anthranilate synthase (AS) provides the glutamine amidotransferase activity which generates ammonia as a substrate that, along with chorismate, is used in the second step, catalyzed by the large alpha subunit of AS (TrpE) to produce anthranilate. In the absence of TrpG, TrpE can synthesize anthranilate directly from chorismate and high concentrations of ammonia.</text>
</comment>
<evidence type="ECO:0000256" key="9">
    <source>
        <dbReference type="ARBA" id="ARBA00022822"/>
    </source>
</evidence>
<keyword evidence="11 15" id="KW-0057">Aromatic amino acid biosynthesis</keyword>